<keyword evidence="8" id="KW-0503">Monooxygenase</keyword>
<keyword evidence="4" id="KW-0349">Heme</keyword>
<dbReference type="Proteomes" id="UP001498398">
    <property type="component" value="Unassembled WGS sequence"/>
</dbReference>
<dbReference type="InterPro" id="IPR002401">
    <property type="entry name" value="Cyt_P450_E_grp-I"/>
</dbReference>
<comment type="caution">
    <text evidence="9">The sequence shown here is derived from an EMBL/GenBank/DDBJ whole genome shotgun (WGS) entry which is preliminary data.</text>
</comment>
<dbReference type="InterPro" id="IPR050364">
    <property type="entry name" value="Cytochrome_P450_fung"/>
</dbReference>
<gene>
    <name evidence="9" type="primary">Cyp2ab1_5</name>
    <name evidence="9" type="ORF">VKT23_013718</name>
</gene>
<dbReference type="SUPFAM" id="SSF48264">
    <property type="entry name" value="Cytochrome P450"/>
    <property type="match status" value="1"/>
</dbReference>
<evidence type="ECO:0000313" key="9">
    <source>
        <dbReference type="EMBL" id="KAK7448456.1"/>
    </source>
</evidence>
<comment type="cofactor">
    <cofactor evidence="1">
        <name>heme</name>
        <dbReference type="ChEBI" id="CHEBI:30413"/>
    </cofactor>
</comment>
<keyword evidence="6" id="KW-0560">Oxidoreductase</keyword>
<dbReference type="PANTHER" id="PTHR46300:SF7">
    <property type="entry name" value="P450, PUTATIVE (EUROFUNG)-RELATED"/>
    <property type="match status" value="1"/>
</dbReference>
<evidence type="ECO:0000256" key="2">
    <source>
        <dbReference type="ARBA" id="ARBA00005179"/>
    </source>
</evidence>
<dbReference type="InterPro" id="IPR036396">
    <property type="entry name" value="Cyt_P450_sf"/>
</dbReference>
<dbReference type="PANTHER" id="PTHR46300">
    <property type="entry name" value="P450, PUTATIVE (EUROFUNG)-RELATED-RELATED"/>
    <property type="match status" value="1"/>
</dbReference>
<comment type="similarity">
    <text evidence="3">Belongs to the cytochrome P450 family.</text>
</comment>
<evidence type="ECO:0000313" key="10">
    <source>
        <dbReference type="Proteomes" id="UP001498398"/>
    </source>
</evidence>
<keyword evidence="5" id="KW-0479">Metal-binding</keyword>
<evidence type="ECO:0000256" key="1">
    <source>
        <dbReference type="ARBA" id="ARBA00001971"/>
    </source>
</evidence>
<keyword evidence="10" id="KW-1185">Reference proteome</keyword>
<reference evidence="9 10" key="1">
    <citation type="submission" date="2024-01" db="EMBL/GenBank/DDBJ databases">
        <title>A draft genome for the cacao thread blight pathogen Marasmiellus scandens.</title>
        <authorList>
            <person name="Baruah I.K."/>
            <person name="Leung J."/>
            <person name="Bukari Y."/>
            <person name="Amoako-Attah I."/>
            <person name="Meinhardt L.W."/>
            <person name="Bailey B.A."/>
            <person name="Cohen S.P."/>
        </authorList>
    </citation>
    <scope>NUCLEOTIDE SEQUENCE [LARGE SCALE GENOMIC DNA]</scope>
    <source>
        <strain evidence="9 10">GH-19</strain>
    </source>
</reference>
<evidence type="ECO:0000256" key="6">
    <source>
        <dbReference type="ARBA" id="ARBA00023002"/>
    </source>
</evidence>
<evidence type="ECO:0000256" key="4">
    <source>
        <dbReference type="ARBA" id="ARBA00022617"/>
    </source>
</evidence>
<keyword evidence="7" id="KW-0408">Iron</keyword>
<evidence type="ECO:0000256" key="8">
    <source>
        <dbReference type="ARBA" id="ARBA00023033"/>
    </source>
</evidence>
<dbReference type="Pfam" id="PF00067">
    <property type="entry name" value="p450"/>
    <property type="match status" value="1"/>
</dbReference>
<accession>A0ABR1J2V4</accession>
<protein>
    <submittedName>
        <fullName evidence="9">Cytochrome p450</fullName>
    </submittedName>
</protein>
<evidence type="ECO:0000256" key="7">
    <source>
        <dbReference type="ARBA" id="ARBA00023004"/>
    </source>
</evidence>
<organism evidence="9 10">
    <name type="scientific">Marasmiellus scandens</name>
    <dbReference type="NCBI Taxonomy" id="2682957"/>
    <lineage>
        <taxon>Eukaryota</taxon>
        <taxon>Fungi</taxon>
        <taxon>Dikarya</taxon>
        <taxon>Basidiomycota</taxon>
        <taxon>Agaricomycotina</taxon>
        <taxon>Agaricomycetes</taxon>
        <taxon>Agaricomycetidae</taxon>
        <taxon>Agaricales</taxon>
        <taxon>Marasmiineae</taxon>
        <taxon>Omphalotaceae</taxon>
        <taxon>Marasmiellus</taxon>
    </lineage>
</organism>
<proteinExistence type="inferred from homology"/>
<dbReference type="InterPro" id="IPR001128">
    <property type="entry name" value="Cyt_P450"/>
</dbReference>
<dbReference type="Gene3D" id="1.10.630.10">
    <property type="entry name" value="Cytochrome P450"/>
    <property type="match status" value="1"/>
</dbReference>
<sequence length="391" mass="44624">MFDGAGYKFMGSVHLSDALKLLEASAPRIISLFTLLCTFWLISTYSQKSKRLSYPPGPKGPWYFGLSKFPTKKPWLTYIEWEKQYGDLIHFSRFGKHYVVINSLKAANEILGRNARFTSSRPSTSGLDQIAQWERFLGMTSYGDEWRKNRKLFHQNFRAEAAVQFRPIQKLEVEKFILGLVSSQLPLRDQIETLSQKIMFNAVYGLDISSNKDDLPHHARELLENIESVLIPGWDAFKYLPCIDLLPSWLPGGKWRVSYQVFQQEFKKLCEGPWALMMNSINSKEDHSDIALIPRLISMLESDASGTEIERLKNMGGQAVGAAADTTMSAISTFWLAMSLYPDVQKKAHKELDNVLGPGKLPDFNDRSSLPYIEAIYREVMRWHPAIPMGV</sequence>
<dbReference type="EMBL" id="JBANRG010000038">
    <property type="protein sequence ID" value="KAK7448456.1"/>
    <property type="molecule type" value="Genomic_DNA"/>
</dbReference>
<comment type="pathway">
    <text evidence="2">Secondary metabolite biosynthesis.</text>
</comment>
<evidence type="ECO:0000256" key="5">
    <source>
        <dbReference type="ARBA" id="ARBA00022723"/>
    </source>
</evidence>
<dbReference type="PRINTS" id="PR00463">
    <property type="entry name" value="EP450I"/>
</dbReference>
<evidence type="ECO:0000256" key="3">
    <source>
        <dbReference type="ARBA" id="ARBA00010617"/>
    </source>
</evidence>
<name>A0ABR1J2V4_9AGAR</name>